<reference evidence="3 4" key="1">
    <citation type="journal article" date="2016" name="Appl. Environ. Microbiol.">
        <title>Whole genome relationships among Francisella bacteria of diverse origin define new species and provide specific regions for detection.</title>
        <authorList>
            <person name="Challacombe J.F."/>
            <person name="Petersen J.M."/>
            <person name="Gallegos-Graves V."/>
            <person name="Hodge D."/>
            <person name="Pillai S."/>
            <person name="Kuske C.R."/>
        </authorList>
    </citation>
    <scope>NUCLEOTIDE SEQUENCE [LARGE SCALE GENOMIC DNA]</scope>
    <source>
        <strain evidence="4">TX07-7310</strain>
    </source>
</reference>
<feature type="transmembrane region" description="Helical" evidence="1">
    <location>
        <begin position="159"/>
        <end position="182"/>
    </location>
</feature>
<gene>
    <name evidence="3" type="ORF">F7310_07000</name>
</gene>
<keyword evidence="1" id="KW-0472">Membrane</keyword>
<keyword evidence="1" id="KW-0812">Transmembrane</keyword>
<feature type="transmembrane region" description="Helical" evidence="1">
    <location>
        <begin position="229"/>
        <end position="248"/>
    </location>
</feature>
<evidence type="ECO:0000259" key="2">
    <source>
        <dbReference type="Pfam" id="PF01757"/>
    </source>
</evidence>
<dbReference type="STRING" id="573570.F7310_07000"/>
<evidence type="ECO:0000256" key="1">
    <source>
        <dbReference type="SAM" id="Phobius"/>
    </source>
</evidence>
<dbReference type="EMBL" id="CP016796">
    <property type="protein sequence ID" value="API87118.1"/>
    <property type="molecule type" value="Genomic_DNA"/>
</dbReference>
<feature type="transmembrane region" description="Helical" evidence="1">
    <location>
        <begin position="296"/>
        <end position="316"/>
    </location>
</feature>
<dbReference type="Pfam" id="PF01757">
    <property type="entry name" value="Acyl_transf_3"/>
    <property type="match status" value="1"/>
</dbReference>
<accession>A0A1L4BTE7</accession>
<feature type="transmembrane region" description="Helical" evidence="1">
    <location>
        <begin position="90"/>
        <end position="110"/>
    </location>
</feature>
<feature type="transmembrane region" description="Helical" evidence="1">
    <location>
        <begin position="189"/>
        <end position="209"/>
    </location>
</feature>
<evidence type="ECO:0000313" key="3">
    <source>
        <dbReference type="EMBL" id="API87118.1"/>
    </source>
</evidence>
<dbReference type="OrthoDB" id="9767863at2"/>
<dbReference type="InterPro" id="IPR050879">
    <property type="entry name" value="Acyltransferase_3"/>
</dbReference>
<evidence type="ECO:0000313" key="4">
    <source>
        <dbReference type="Proteomes" id="UP000184222"/>
    </source>
</evidence>
<name>A0A1L4BTE7_9GAMM</name>
<dbReference type="GO" id="GO:0016747">
    <property type="term" value="F:acyltransferase activity, transferring groups other than amino-acyl groups"/>
    <property type="evidence" value="ECO:0007669"/>
    <property type="project" value="InterPro"/>
</dbReference>
<organism evidence="3 4">
    <name type="scientific">Francisella uliginis</name>
    <dbReference type="NCBI Taxonomy" id="573570"/>
    <lineage>
        <taxon>Bacteria</taxon>
        <taxon>Pseudomonadati</taxon>
        <taxon>Pseudomonadota</taxon>
        <taxon>Gammaproteobacteria</taxon>
        <taxon>Thiotrichales</taxon>
        <taxon>Francisellaceae</taxon>
        <taxon>Francisella</taxon>
    </lineage>
</organism>
<keyword evidence="1" id="KW-1133">Transmembrane helix</keyword>
<feature type="transmembrane region" description="Helical" evidence="1">
    <location>
        <begin position="14"/>
        <end position="34"/>
    </location>
</feature>
<dbReference type="Proteomes" id="UP000184222">
    <property type="component" value="Chromosome"/>
</dbReference>
<feature type="transmembrane region" description="Helical" evidence="1">
    <location>
        <begin position="46"/>
        <end position="69"/>
    </location>
</feature>
<dbReference type="PANTHER" id="PTHR23028:SF53">
    <property type="entry name" value="ACYL_TRANSF_3 DOMAIN-CONTAINING PROTEIN"/>
    <property type="match status" value="1"/>
</dbReference>
<protein>
    <recommendedName>
        <fullName evidence="2">Acyltransferase 3 domain-containing protein</fullName>
    </recommendedName>
</protein>
<dbReference type="AlphaFoldDB" id="A0A1L4BTE7"/>
<dbReference type="GO" id="GO:0016020">
    <property type="term" value="C:membrane"/>
    <property type="evidence" value="ECO:0007669"/>
    <property type="project" value="TreeGrafter"/>
</dbReference>
<dbReference type="RefSeq" id="WP_072712795.1">
    <property type="nucleotide sequence ID" value="NZ_CP016796.1"/>
</dbReference>
<feature type="transmembrane region" description="Helical" evidence="1">
    <location>
        <begin position="255"/>
        <end position="276"/>
    </location>
</feature>
<sequence>MQKNIKIRLDSLDALRYIAAVLVLFSHLFEVFIVPKHGWGSFVGSAVSWVGIMAVLCFFYLSGYVIAFATDYSIASKKYSFGNYCKKRFFRIYPVVWGMLIYALIVIYIMKAFDLNGLTDRGLHLNGDVWSEPNFIGFKYLLYSIFLPPSGFYGGFFDLPLWTVSYEIAFYIIYGFIINLVLKYGIKKSVLIIVFILGALFTWYCIFMQPDDVSFLNAIYLFSSNFPCWNFFGFLFVWLLGVGCFYFTKHLKNRVYLYIGIATILIINIILFLHYICDIPLVYNPYPGLIDDSCPSFSIFMTLAYSFPMLLFVYWLQFIKLPKYLIFISVLGKKYSYTLYASHFILLNFAFGVLSSYLNQYNTLNFIILFMVLFVLANVIAFYLAKILENRDLWIKLYDSFFEK</sequence>
<feature type="domain" description="Acyltransferase 3" evidence="2">
    <location>
        <begin position="10"/>
        <end position="384"/>
    </location>
</feature>
<dbReference type="PANTHER" id="PTHR23028">
    <property type="entry name" value="ACETYLTRANSFERASE"/>
    <property type="match status" value="1"/>
</dbReference>
<feature type="transmembrane region" description="Helical" evidence="1">
    <location>
        <begin position="364"/>
        <end position="385"/>
    </location>
</feature>
<feature type="transmembrane region" description="Helical" evidence="1">
    <location>
        <begin position="337"/>
        <end position="358"/>
    </location>
</feature>
<keyword evidence="4" id="KW-1185">Reference proteome</keyword>
<dbReference type="GO" id="GO:0000271">
    <property type="term" value="P:polysaccharide biosynthetic process"/>
    <property type="evidence" value="ECO:0007669"/>
    <property type="project" value="TreeGrafter"/>
</dbReference>
<dbReference type="KEGG" id="frx:F7310_07000"/>
<proteinExistence type="predicted"/>
<dbReference type="InterPro" id="IPR002656">
    <property type="entry name" value="Acyl_transf_3_dom"/>
</dbReference>